<dbReference type="AlphaFoldDB" id="A0A428K5P5"/>
<evidence type="ECO:0000259" key="8">
    <source>
        <dbReference type="Pfam" id="PF02687"/>
    </source>
</evidence>
<feature type="transmembrane region" description="Helical" evidence="7">
    <location>
        <begin position="366"/>
        <end position="386"/>
    </location>
</feature>
<keyword evidence="5 7" id="KW-1133">Transmembrane helix</keyword>
<accession>A0A428K5P5</accession>
<dbReference type="InterPro" id="IPR051447">
    <property type="entry name" value="Lipoprotein-release_system"/>
</dbReference>
<feature type="transmembrane region" description="Helical" evidence="7">
    <location>
        <begin position="21"/>
        <end position="49"/>
    </location>
</feature>
<dbReference type="GO" id="GO:0098797">
    <property type="term" value="C:plasma membrane protein complex"/>
    <property type="evidence" value="ECO:0007669"/>
    <property type="project" value="TreeGrafter"/>
</dbReference>
<evidence type="ECO:0000256" key="4">
    <source>
        <dbReference type="ARBA" id="ARBA00022692"/>
    </source>
</evidence>
<evidence type="ECO:0000256" key="1">
    <source>
        <dbReference type="ARBA" id="ARBA00004651"/>
    </source>
</evidence>
<dbReference type="Pfam" id="PF12704">
    <property type="entry name" value="MacB_PCD"/>
    <property type="match status" value="1"/>
</dbReference>
<feature type="transmembrane region" description="Helical" evidence="7">
    <location>
        <begin position="322"/>
        <end position="346"/>
    </location>
</feature>
<comment type="similarity">
    <text evidence="2">Belongs to the ABC-4 integral membrane protein family. LolC/E subfamily.</text>
</comment>
<keyword evidence="3" id="KW-1003">Cell membrane</keyword>
<reference evidence="10 11" key="1">
    <citation type="submission" date="2018-12" db="EMBL/GenBank/DDBJ databases">
        <title>Mangrovimonas spongiae sp. nov., a novel member of the genus Mangrovimonas isolated from marine sponge.</title>
        <authorList>
            <person name="Zhuang L."/>
            <person name="Luo L."/>
        </authorList>
    </citation>
    <scope>NUCLEOTIDE SEQUENCE [LARGE SCALE GENOMIC DNA]</scope>
    <source>
        <strain evidence="10 11">HN-E26</strain>
    </source>
</reference>
<name>A0A428K5P5_9FLAO</name>
<keyword evidence="4 7" id="KW-0812">Transmembrane</keyword>
<feature type="domain" description="MacB-like periplasmic core" evidence="9">
    <location>
        <begin position="25"/>
        <end position="245"/>
    </location>
</feature>
<organism evidence="10 11">
    <name type="scientific">Mangrovimonas spongiae</name>
    <dbReference type="NCBI Taxonomy" id="2494697"/>
    <lineage>
        <taxon>Bacteria</taxon>
        <taxon>Pseudomonadati</taxon>
        <taxon>Bacteroidota</taxon>
        <taxon>Flavobacteriia</taxon>
        <taxon>Flavobacteriales</taxon>
        <taxon>Flavobacteriaceae</taxon>
        <taxon>Mangrovimonas</taxon>
    </lineage>
</organism>
<evidence type="ECO:0000256" key="5">
    <source>
        <dbReference type="ARBA" id="ARBA00022989"/>
    </source>
</evidence>
<dbReference type="Pfam" id="PF02687">
    <property type="entry name" value="FtsX"/>
    <property type="match status" value="1"/>
</dbReference>
<dbReference type="Proteomes" id="UP000270620">
    <property type="component" value="Unassembled WGS sequence"/>
</dbReference>
<dbReference type="PANTHER" id="PTHR30489:SF0">
    <property type="entry name" value="LIPOPROTEIN-RELEASING SYSTEM TRANSMEMBRANE PROTEIN LOLE"/>
    <property type="match status" value="1"/>
</dbReference>
<proteinExistence type="inferred from homology"/>
<dbReference type="InterPro" id="IPR003838">
    <property type="entry name" value="ABC3_permease_C"/>
</dbReference>
<evidence type="ECO:0000256" key="7">
    <source>
        <dbReference type="SAM" id="Phobius"/>
    </source>
</evidence>
<evidence type="ECO:0000256" key="2">
    <source>
        <dbReference type="ARBA" id="ARBA00005236"/>
    </source>
</evidence>
<comment type="subcellular location">
    <subcellularLocation>
        <location evidence="1">Cell membrane</location>
        <topology evidence="1">Multi-pass membrane protein</topology>
    </subcellularLocation>
</comment>
<feature type="domain" description="ABC3 transporter permease C-terminal" evidence="8">
    <location>
        <begin position="278"/>
        <end position="397"/>
    </location>
</feature>
<dbReference type="GO" id="GO:0044874">
    <property type="term" value="P:lipoprotein localization to outer membrane"/>
    <property type="evidence" value="ECO:0007669"/>
    <property type="project" value="TreeGrafter"/>
</dbReference>
<gene>
    <name evidence="10" type="ORF">EJA19_01465</name>
</gene>
<keyword evidence="6 7" id="KW-0472">Membrane</keyword>
<dbReference type="RefSeq" id="WP_125466565.1">
    <property type="nucleotide sequence ID" value="NZ_RWBG01000001.1"/>
</dbReference>
<dbReference type="OrthoDB" id="1522724at2"/>
<dbReference type="InterPro" id="IPR025857">
    <property type="entry name" value="MacB_PCD"/>
</dbReference>
<dbReference type="EMBL" id="RWBG01000001">
    <property type="protein sequence ID" value="RSK41570.1"/>
    <property type="molecule type" value="Genomic_DNA"/>
</dbReference>
<evidence type="ECO:0000256" key="3">
    <source>
        <dbReference type="ARBA" id="ARBA00022475"/>
    </source>
</evidence>
<comment type="caution">
    <text evidence="10">The sequence shown here is derived from an EMBL/GenBank/DDBJ whole genome shotgun (WGS) entry which is preliminary data.</text>
</comment>
<evidence type="ECO:0000313" key="11">
    <source>
        <dbReference type="Proteomes" id="UP000270620"/>
    </source>
</evidence>
<keyword evidence="11" id="KW-1185">Reference proteome</keyword>
<evidence type="ECO:0000256" key="6">
    <source>
        <dbReference type="ARBA" id="ARBA00023136"/>
    </source>
</evidence>
<sequence>MNFSLYIAKRYLFTKSSNNAINYITIIATIGIVMGSAALFIVLSGFAGLKDFTLEFTSIIDPDLKAQSATGKYFKLTNEEANKLDKLKTTTAYSKVIEERVFVAYEHKNYPNAYIKGVDENYQTVTTIDSVIFYGNWLTSKSNQVVTGLGISNSLSIGVLDYGKKLNLYVPKPGKGQIKSLKDAYNSFHAVNVGIFDVNEALNDKYIYTPINMAKALLEVPENSYSYIEFKLNPDATEEEARTEILSVLGDKVTLKNKAQLNDALYKMLNTENLAVYLIFTLVLIIALFNVIGSIIMMILDKKSNLKTLYSTGATLKHIRQIFFYQGSLMSVLGGVLGLTIGYIIVSLQKAFSLVMITPSLPYPMTIKWENLILVFVTISVLGILASKIASSRISKSLIDIN</sequence>
<evidence type="ECO:0000313" key="10">
    <source>
        <dbReference type="EMBL" id="RSK41570.1"/>
    </source>
</evidence>
<protein>
    <submittedName>
        <fullName evidence="10">ABC transporter permease</fullName>
    </submittedName>
</protein>
<dbReference type="PANTHER" id="PTHR30489">
    <property type="entry name" value="LIPOPROTEIN-RELEASING SYSTEM TRANSMEMBRANE PROTEIN LOLE"/>
    <property type="match status" value="1"/>
</dbReference>
<feature type="transmembrane region" description="Helical" evidence="7">
    <location>
        <begin position="274"/>
        <end position="301"/>
    </location>
</feature>
<evidence type="ECO:0000259" key="9">
    <source>
        <dbReference type="Pfam" id="PF12704"/>
    </source>
</evidence>